<comment type="caution">
    <text evidence="3">The sequence shown here is derived from an EMBL/GenBank/DDBJ whole genome shotgun (WGS) entry which is preliminary data.</text>
</comment>
<dbReference type="SUPFAM" id="SSF159042">
    <property type="entry name" value="Plus3-like"/>
    <property type="match status" value="1"/>
</dbReference>
<organism evidence="3 4">
    <name type="scientific">Sesamum alatum</name>
    <dbReference type="NCBI Taxonomy" id="300844"/>
    <lineage>
        <taxon>Eukaryota</taxon>
        <taxon>Viridiplantae</taxon>
        <taxon>Streptophyta</taxon>
        <taxon>Embryophyta</taxon>
        <taxon>Tracheophyta</taxon>
        <taxon>Spermatophyta</taxon>
        <taxon>Magnoliopsida</taxon>
        <taxon>eudicotyledons</taxon>
        <taxon>Gunneridae</taxon>
        <taxon>Pentapetalae</taxon>
        <taxon>asterids</taxon>
        <taxon>lamiids</taxon>
        <taxon>Lamiales</taxon>
        <taxon>Pedaliaceae</taxon>
        <taxon>Sesamum</taxon>
    </lineage>
</organism>
<dbReference type="PANTHER" id="PTHR38940:SF4">
    <property type="entry name" value="OS01G0775100 PROTEIN"/>
    <property type="match status" value="1"/>
</dbReference>
<protein>
    <recommendedName>
        <fullName evidence="2">Plus3 domain-containing protein</fullName>
    </recommendedName>
</protein>
<dbReference type="PROSITE" id="PS51360">
    <property type="entry name" value="PLUS3"/>
    <property type="match status" value="1"/>
</dbReference>
<dbReference type="EMBL" id="JACGWO010000002">
    <property type="protein sequence ID" value="KAK4434077.1"/>
    <property type="molecule type" value="Genomic_DNA"/>
</dbReference>
<gene>
    <name evidence="3" type="ORF">Salat_0570400</name>
</gene>
<accession>A0AAE1YQ26</accession>
<evidence type="ECO:0000313" key="4">
    <source>
        <dbReference type="Proteomes" id="UP001293254"/>
    </source>
</evidence>
<proteinExistence type="predicted"/>
<dbReference type="SMART" id="SM00719">
    <property type="entry name" value="Plus3"/>
    <property type="match status" value="1"/>
</dbReference>
<keyword evidence="4" id="KW-1185">Reference proteome</keyword>
<name>A0AAE1YQ26_9LAMI</name>
<evidence type="ECO:0000313" key="3">
    <source>
        <dbReference type="EMBL" id="KAK4434077.1"/>
    </source>
</evidence>
<evidence type="ECO:0000259" key="2">
    <source>
        <dbReference type="PROSITE" id="PS51360"/>
    </source>
</evidence>
<dbReference type="InterPro" id="IPR036128">
    <property type="entry name" value="Plus3-like_sf"/>
</dbReference>
<dbReference type="Gene3D" id="3.90.70.200">
    <property type="entry name" value="Plus-3 domain"/>
    <property type="match status" value="1"/>
</dbReference>
<sequence length="1025" mass="111352">MMNINDEDVSLGLVLSSRNYRIQTRLNNSSGAGVNANSRLDMAFAASDPLSELVWSPHNGLSLKCANSSLADKKPLLLWNVGPSSKGLSPSQCIRSEGNPDDNAVDQGNLAISQTIIDVDDTFCHKATLFGPSGNSPVPESEAKCKMEDDAGTKDAIQEEENCMDAREDDLCRPQNVQVADVAESSIRNAGLSTLVTGMNDSKVDMAIDVADCAEPLAKKLSEALVCSPPDLPNQKETDDDVSSAVGEANENKTKIPCPISAPPLKKMEASAENDLCLLVAKGTCNLGEIEPQREKSSPVEKSLTNSGICLSQAKGKEKALSDGDICGRSSNDVDDSHESVESCNSAGLLSRGVKRQSYDQELIVGSKRMKQMQGSSDSTSIVRRDSSFMNWISNMVKGLSSPNKEDSSSLAFTLACTNDIYGKNNQENVMCNETHDPASRNTGFKSIFQSSYCRNTNMSDAGVENVDDSIEEPEAVAVADKASPENLSRSREGSEDNSCKQIVVSNKEVNPDVVGRLSKPWVFAAGSAAPHASETDLLGDKASDILVCNRAKDGAIPSDSSGKQMNRTAERTSVDITLAVSNGPGKINPLNSLWITRLSTRTRMLEKCDKVTQDADACSTDCPKGDHDSRENDVFPIDQKISEVKDVSPDCPVYASEKEIQMLTANGEASVGLKSPAKLSPILPPPKSRSSEAMASVFARRLDALRHIPSKTIDTPTCSATCFFCGSAHDLRECPQVTEAELEDLLAKSNLFERLAESPCLCIRCFELDHWAISCPLAPSTKHWRSEQNVSFFSRFTACRLQLRNGNEKRSSYHRGDEDHKLVAADRTAGCSKKLLSGSFPSNLTLDMNKCSNRRVSASNEIQRSTVSNFAKNVKDNQNYPPCKLFTAQNTVATSEIFHAVRNLRLSRANILRWMNSDVSLSHLNGFFLRLRLGKLEAELGGTGYYVACITGDASEHNSCQSKKSILVDVGGIRSSVGSQYVSNHDFSEDEIKAWWCRIVKSGCRIPSLDELNSKINDRKSLGF</sequence>
<dbReference type="Proteomes" id="UP001293254">
    <property type="component" value="Unassembled WGS sequence"/>
</dbReference>
<dbReference type="GO" id="GO:0003677">
    <property type="term" value="F:DNA binding"/>
    <property type="evidence" value="ECO:0007669"/>
    <property type="project" value="InterPro"/>
</dbReference>
<reference evidence="3" key="2">
    <citation type="journal article" date="2024" name="Plant">
        <title>Genomic evolution and insights into agronomic trait innovations of Sesamum species.</title>
        <authorList>
            <person name="Miao H."/>
            <person name="Wang L."/>
            <person name="Qu L."/>
            <person name="Liu H."/>
            <person name="Sun Y."/>
            <person name="Le M."/>
            <person name="Wang Q."/>
            <person name="Wei S."/>
            <person name="Zheng Y."/>
            <person name="Lin W."/>
            <person name="Duan Y."/>
            <person name="Cao H."/>
            <person name="Xiong S."/>
            <person name="Wang X."/>
            <person name="Wei L."/>
            <person name="Li C."/>
            <person name="Ma Q."/>
            <person name="Ju M."/>
            <person name="Zhao R."/>
            <person name="Li G."/>
            <person name="Mu C."/>
            <person name="Tian Q."/>
            <person name="Mei H."/>
            <person name="Zhang T."/>
            <person name="Gao T."/>
            <person name="Zhang H."/>
        </authorList>
    </citation>
    <scope>NUCLEOTIDE SEQUENCE</scope>
    <source>
        <strain evidence="3">3651</strain>
    </source>
</reference>
<reference evidence="3" key="1">
    <citation type="submission" date="2020-06" db="EMBL/GenBank/DDBJ databases">
        <authorList>
            <person name="Li T."/>
            <person name="Hu X."/>
            <person name="Zhang T."/>
            <person name="Song X."/>
            <person name="Zhang H."/>
            <person name="Dai N."/>
            <person name="Sheng W."/>
            <person name="Hou X."/>
            <person name="Wei L."/>
        </authorList>
    </citation>
    <scope>NUCLEOTIDE SEQUENCE</scope>
    <source>
        <strain evidence="3">3651</strain>
        <tissue evidence="3">Leaf</tissue>
    </source>
</reference>
<feature type="domain" description="Plus3" evidence="2">
    <location>
        <begin position="896"/>
        <end position="1025"/>
    </location>
</feature>
<evidence type="ECO:0000256" key="1">
    <source>
        <dbReference type="SAM" id="MobiDB-lite"/>
    </source>
</evidence>
<dbReference type="Pfam" id="PF03126">
    <property type="entry name" value="Plus-3"/>
    <property type="match status" value="1"/>
</dbReference>
<feature type="region of interest" description="Disordered" evidence="1">
    <location>
        <begin position="481"/>
        <end position="500"/>
    </location>
</feature>
<dbReference type="InterPro" id="IPR004343">
    <property type="entry name" value="Plus-3_dom"/>
</dbReference>
<feature type="compositionally biased region" description="Basic and acidic residues" evidence="1">
    <location>
        <begin position="489"/>
        <end position="499"/>
    </location>
</feature>
<dbReference type="AlphaFoldDB" id="A0AAE1YQ26"/>
<dbReference type="PANTHER" id="PTHR38940">
    <property type="entry name" value="PLUS3 DOMAIN-CONTAINING PROTEIN"/>
    <property type="match status" value="1"/>
</dbReference>